<organism evidence="1 2">
    <name type="scientific">Paeniglutamicibacter terrestris</name>
    <dbReference type="NCBI Taxonomy" id="2723403"/>
    <lineage>
        <taxon>Bacteria</taxon>
        <taxon>Bacillati</taxon>
        <taxon>Actinomycetota</taxon>
        <taxon>Actinomycetes</taxon>
        <taxon>Micrococcales</taxon>
        <taxon>Micrococcaceae</taxon>
        <taxon>Paeniglutamicibacter</taxon>
    </lineage>
</organism>
<protein>
    <submittedName>
        <fullName evidence="1">Uncharacterized protein</fullName>
    </submittedName>
</protein>
<sequence length="72" mass="7957">MRGTKWRTTVTSMTAASVFIIANQVVADLEGARIEGQRLEAIPNDLPITEDMDVTFGGAHPHYAVLEWRLST</sequence>
<evidence type="ECO:0000313" key="2">
    <source>
        <dbReference type="Proteomes" id="UP000746595"/>
    </source>
</evidence>
<keyword evidence="2" id="KW-1185">Reference proteome</keyword>
<comment type="caution">
    <text evidence="1">The sequence shown here is derived from an EMBL/GenBank/DDBJ whole genome shotgun (WGS) entry which is preliminary data.</text>
</comment>
<proteinExistence type="predicted"/>
<accession>A0ABX1G861</accession>
<gene>
    <name evidence="1" type="ORF">HED64_16035</name>
</gene>
<evidence type="ECO:0000313" key="1">
    <source>
        <dbReference type="EMBL" id="NKG22208.1"/>
    </source>
</evidence>
<dbReference type="Proteomes" id="UP000746595">
    <property type="component" value="Unassembled WGS sequence"/>
</dbReference>
<dbReference type="RefSeq" id="WP_168152999.1">
    <property type="nucleotide sequence ID" value="NZ_JAAWVT010000009.1"/>
</dbReference>
<reference evidence="1 2" key="1">
    <citation type="submission" date="2020-04" db="EMBL/GenBank/DDBJ databases">
        <title>Paeniglutamicibacter sp. ANT13_2, a novel actinomycete isolated from sediment in Antarctica.</title>
        <authorList>
            <person name="Sakdapetsiri C."/>
            <person name="Pinyakong O."/>
        </authorList>
    </citation>
    <scope>NUCLEOTIDE SEQUENCE [LARGE SCALE GENOMIC DNA]</scope>
    <source>
        <strain evidence="1 2">ANT13_2</strain>
    </source>
</reference>
<dbReference type="EMBL" id="JAAWVT010000009">
    <property type="protein sequence ID" value="NKG22208.1"/>
    <property type="molecule type" value="Genomic_DNA"/>
</dbReference>
<name>A0ABX1G861_9MICC</name>